<evidence type="ECO:0000313" key="5">
    <source>
        <dbReference type="Proteomes" id="UP000658613"/>
    </source>
</evidence>
<evidence type="ECO:0000313" key="4">
    <source>
        <dbReference type="EMBL" id="MBG6122793.1"/>
    </source>
</evidence>
<keyword evidence="3" id="KW-0732">Signal</keyword>
<gene>
    <name evidence="4" type="ORF">IW254_001762</name>
</gene>
<dbReference type="RefSeq" id="WP_196825122.1">
    <property type="nucleotide sequence ID" value="NZ_CP046980.1"/>
</dbReference>
<dbReference type="AlphaFoldDB" id="A0A931E5H8"/>
<keyword evidence="5" id="KW-1185">Reference proteome</keyword>
<evidence type="ECO:0000256" key="1">
    <source>
        <dbReference type="SAM" id="MobiDB-lite"/>
    </source>
</evidence>
<accession>A0A931E5H8</accession>
<organism evidence="4 5">
    <name type="scientific">Corynebacterium aquatimens</name>
    <dbReference type="NCBI Taxonomy" id="1190508"/>
    <lineage>
        <taxon>Bacteria</taxon>
        <taxon>Bacillati</taxon>
        <taxon>Actinomycetota</taxon>
        <taxon>Actinomycetes</taxon>
        <taxon>Mycobacteriales</taxon>
        <taxon>Corynebacteriaceae</taxon>
        <taxon>Corynebacterium</taxon>
    </lineage>
</organism>
<feature type="transmembrane region" description="Helical" evidence="2">
    <location>
        <begin position="103"/>
        <end position="123"/>
    </location>
</feature>
<reference evidence="4" key="1">
    <citation type="submission" date="2020-11" db="EMBL/GenBank/DDBJ databases">
        <title>Sequencing the genomes of 1000 actinobacteria strains.</title>
        <authorList>
            <person name="Klenk H.-P."/>
        </authorList>
    </citation>
    <scope>NUCLEOTIDE SEQUENCE</scope>
    <source>
        <strain evidence="4">DSM 45632</strain>
    </source>
</reference>
<dbReference type="Proteomes" id="UP000658613">
    <property type="component" value="Unassembled WGS sequence"/>
</dbReference>
<keyword evidence="2" id="KW-0812">Transmembrane</keyword>
<feature type="region of interest" description="Disordered" evidence="1">
    <location>
        <begin position="46"/>
        <end position="73"/>
    </location>
</feature>
<keyword evidence="2" id="KW-0472">Membrane</keyword>
<feature type="signal peptide" evidence="3">
    <location>
        <begin position="1"/>
        <end position="20"/>
    </location>
</feature>
<dbReference type="EMBL" id="JADOUE010000001">
    <property type="protein sequence ID" value="MBG6122793.1"/>
    <property type="molecule type" value="Genomic_DNA"/>
</dbReference>
<evidence type="ECO:0000256" key="3">
    <source>
        <dbReference type="SAM" id="SignalP"/>
    </source>
</evidence>
<evidence type="ECO:0000256" key="2">
    <source>
        <dbReference type="SAM" id="Phobius"/>
    </source>
</evidence>
<feature type="chain" id="PRO_5038570242" evidence="3">
    <location>
        <begin position="21"/>
        <end position="125"/>
    </location>
</feature>
<feature type="compositionally biased region" description="Pro residues" evidence="1">
    <location>
        <begin position="63"/>
        <end position="73"/>
    </location>
</feature>
<keyword evidence="2" id="KW-1133">Transmembrane helix</keyword>
<protein>
    <submittedName>
        <fullName evidence="4">Uncharacterized protein</fullName>
    </submittedName>
</protein>
<feature type="compositionally biased region" description="Acidic residues" evidence="1">
    <location>
        <begin position="46"/>
        <end position="55"/>
    </location>
</feature>
<proteinExistence type="predicted"/>
<sequence length="125" mass="12692">MKQRLIAHAAALALATTLIAAPQSQATTAGPEADEEKIVPIIDIADLDEQSDDPNEPVTYENPRPPAGVPTGPPVIEIAWGRPAAPQHAAPAAIAGFSFDPGIIAAIAIGVLAAVIGGIVILLKP</sequence>
<comment type="caution">
    <text evidence="4">The sequence shown here is derived from an EMBL/GenBank/DDBJ whole genome shotgun (WGS) entry which is preliminary data.</text>
</comment>
<name>A0A931E5H8_9CORY</name>